<dbReference type="InterPro" id="IPR027417">
    <property type="entry name" value="P-loop_NTPase"/>
</dbReference>
<dbReference type="Gene3D" id="3.40.50.300">
    <property type="entry name" value="P-loop containing nucleotide triphosphate hydrolases"/>
    <property type="match status" value="2"/>
</dbReference>
<dbReference type="PROSITE" id="PS51192">
    <property type="entry name" value="HELICASE_ATP_BIND_1"/>
    <property type="match status" value="1"/>
</dbReference>
<dbReference type="OrthoDB" id="9805617at2"/>
<evidence type="ECO:0000256" key="4">
    <source>
        <dbReference type="ARBA" id="ARBA00022840"/>
    </source>
</evidence>
<keyword evidence="2 7" id="KW-0378">Hydrolase</keyword>
<dbReference type="SUPFAM" id="SSF52540">
    <property type="entry name" value="P-loop containing nucleoside triphosphate hydrolases"/>
    <property type="match status" value="1"/>
</dbReference>
<dbReference type="InterPro" id="IPR010225">
    <property type="entry name" value="HrpB"/>
</dbReference>
<comment type="caution">
    <text evidence="7">The sequence shown here is derived from an EMBL/GenBank/DDBJ whole genome shotgun (WGS) entry which is preliminary data.</text>
</comment>
<dbReference type="GO" id="GO:0016787">
    <property type="term" value="F:hydrolase activity"/>
    <property type="evidence" value="ECO:0007669"/>
    <property type="project" value="UniProtKB-KW"/>
</dbReference>
<dbReference type="GO" id="GO:0003676">
    <property type="term" value="F:nucleic acid binding"/>
    <property type="evidence" value="ECO:0007669"/>
    <property type="project" value="InterPro"/>
</dbReference>
<dbReference type="NCBIfam" id="TIGR01970">
    <property type="entry name" value="DEAH_box_HrpB"/>
    <property type="match status" value="1"/>
</dbReference>
<dbReference type="PROSITE" id="PS51194">
    <property type="entry name" value="HELICASE_CTER"/>
    <property type="match status" value="1"/>
</dbReference>
<feature type="domain" description="Helicase C-terminal" evidence="6">
    <location>
        <begin position="226"/>
        <end position="394"/>
    </location>
</feature>
<reference evidence="7 8" key="1">
    <citation type="journal article" date="2013" name="Genome Announc.">
        <title>Draft Genome Sequence of Desulfotignum phosphitoxidans DSM 13687 Strain FiPS-3.</title>
        <authorList>
            <person name="Poehlein A."/>
            <person name="Daniel R."/>
            <person name="Simeonova D.D."/>
        </authorList>
    </citation>
    <scope>NUCLEOTIDE SEQUENCE [LARGE SCALE GENOMIC DNA]</scope>
    <source>
        <strain evidence="7 8">DSM 13687</strain>
    </source>
</reference>
<dbReference type="InterPro" id="IPR011545">
    <property type="entry name" value="DEAD/DEAH_box_helicase_dom"/>
</dbReference>
<dbReference type="SMART" id="SM00490">
    <property type="entry name" value="HELICc"/>
    <property type="match status" value="1"/>
</dbReference>
<keyword evidence="3 7" id="KW-0347">Helicase</keyword>
<dbReference type="GO" id="GO:0005524">
    <property type="term" value="F:ATP binding"/>
    <property type="evidence" value="ECO:0007669"/>
    <property type="project" value="UniProtKB-KW"/>
</dbReference>
<dbReference type="SMART" id="SM00847">
    <property type="entry name" value="HA2"/>
    <property type="match status" value="1"/>
</dbReference>
<evidence type="ECO:0000259" key="5">
    <source>
        <dbReference type="PROSITE" id="PS51192"/>
    </source>
</evidence>
<keyword evidence="4" id="KW-0067">ATP-binding</keyword>
<dbReference type="SMART" id="SM00487">
    <property type="entry name" value="DEXDc"/>
    <property type="match status" value="1"/>
</dbReference>
<dbReference type="CDD" id="cd17990">
    <property type="entry name" value="DEXHc_HrpB"/>
    <property type="match status" value="1"/>
</dbReference>
<dbReference type="Pfam" id="PF08482">
    <property type="entry name" value="HrpB_C"/>
    <property type="match status" value="1"/>
</dbReference>
<dbReference type="PIRSF" id="PIRSF005496">
    <property type="entry name" value="ATP_hel_hrpB"/>
    <property type="match status" value="1"/>
</dbReference>
<keyword evidence="1" id="KW-0547">Nucleotide-binding</keyword>
<keyword evidence="8" id="KW-1185">Reference proteome</keyword>
<dbReference type="InterPro" id="IPR014001">
    <property type="entry name" value="Helicase_ATP-bd"/>
</dbReference>
<name>S0FYX7_9BACT</name>
<dbReference type="CDD" id="cd18791">
    <property type="entry name" value="SF2_C_RHA"/>
    <property type="match status" value="1"/>
</dbReference>
<dbReference type="PATRIC" id="fig|1286635.3.peg.2029"/>
<dbReference type="InterPro" id="IPR007502">
    <property type="entry name" value="Helicase-assoc_dom"/>
</dbReference>
<evidence type="ECO:0000256" key="3">
    <source>
        <dbReference type="ARBA" id="ARBA00022806"/>
    </source>
</evidence>
<dbReference type="EMBL" id="APJX01000003">
    <property type="protein sequence ID" value="EMS80308.1"/>
    <property type="molecule type" value="Genomic_DNA"/>
</dbReference>
<proteinExistence type="predicted"/>
<dbReference type="Proteomes" id="UP000014216">
    <property type="component" value="Unassembled WGS sequence"/>
</dbReference>
<dbReference type="Pfam" id="PF00271">
    <property type="entry name" value="Helicase_C"/>
    <property type="match status" value="1"/>
</dbReference>
<evidence type="ECO:0000256" key="1">
    <source>
        <dbReference type="ARBA" id="ARBA00022741"/>
    </source>
</evidence>
<dbReference type="EC" id="3.6.4.13" evidence="7"/>
<sequence>MVLPKKAVKNNRESAFFSHPDLPVTQVLPKLSAALAHPGRAVLQAPPGSGKTTRVPLALVDAPWLAGRKILMLEPRRLAARACARFMAGLCGESVGETVGYRIRMETQVGPHTRIEVVTEAILTRMIQNDPALEKVGLVIFDEFHERHIHSDLGLALCLESAEVLRPDLRILVMSATMDTDALGALLDPVEIVTSKGRQWPVETIYQPPIPCRSGPGPFGSVLAGCVSAVLTAISDHKGDILVFLPGAAEIRRMEQMLAKKTGPNVQVFALSGRLSFDRQRAALAPSPRDHRKVVLATAIAETSLTIEGVTIVVDAGLMRKPMFFPGTGLTRLQTLPVSRASADQRRGRAGRTGPGICFRIWSEHVHKGLVPFSRPEILEQDLTGVVLELALWGVRDPDTLKWLDPPPARAFSRARDLLHHLGCLDDAGNITLHGKTIAGAGIHPRLAHMILKADRSGNGFLGCCLAVLLEENQDLPGFSRDPDIRSRLEILAVFQQNWNISRGQSPQNPDMWAHSMQRELKKVQAPAKNWLAASRRLARKLAIRDTAIDPEKAGITLSLGFPERVAARRGPLSYIMASGSGAVFHASNTVSMHEYILAAHVGGHPENARIYLAAPVWLQDLEQVWAHEIKIRESVMWDSDKQGVQAISRTFFGQILIRQTPLPDPDPEAVLNAMMEGIRQMGPAALPWTRKQMQFRHRVCFLREQAGLSRFPDLSDAGLMETLSLWLGPFLTGVRSARDLKQVDLAGALTALFSWDDQHQVDMLAPSHITVPSGSRIPLSYSDGSQVLASPILAVRLQEMFGEIRTPTVASGRIAVTLHLLSPAGRPVQVTKDLENFWKNTYKEVKKDLMGRYPKHFWPDDPLTAVPTRRAKPRK</sequence>
<dbReference type="PANTHER" id="PTHR43519">
    <property type="entry name" value="ATP-DEPENDENT RNA HELICASE HRPB"/>
    <property type="match status" value="1"/>
</dbReference>
<dbReference type="InterPro" id="IPR001650">
    <property type="entry name" value="Helicase_C-like"/>
</dbReference>
<dbReference type="AlphaFoldDB" id="S0FYX7"/>
<feature type="domain" description="Helicase ATP-binding" evidence="5">
    <location>
        <begin position="32"/>
        <end position="196"/>
    </location>
</feature>
<dbReference type="InterPro" id="IPR013689">
    <property type="entry name" value="RNA_helicase_ATP-dep_HrpB_C"/>
</dbReference>
<dbReference type="InterPro" id="IPR049614">
    <property type="entry name" value="HrpB_DEXH"/>
</dbReference>
<evidence type="ECO:0000256" key="2">
    <source>
        <dbReference type="ARBA" id="ARBA00022801"/>
    </source>
</evidence>
<dbReference type="GO" id="GO:0003724">
    <property type="term" value="F:RNA helicase activity"/>
    <property type="evidence" value="ECO:0007669"/>
    <property type="project" value="UniProtKB-EC"/>
</dbReference>
<dbReference type="Pfam" id="PF00270">
    <property type="entry name" value="DEAD"/>
    <property type="match status" value="1"/>
</dbReference>
<accession>S0FYX7</accession>
<evidence type="ECO:0000313" key="7">
    <source>
        <dbReference type="EMBL" id="EMS80308.1"/>
    </source>
</evidence>
<dbReference type="PANTHER" id="PTHR43519:SF1">
    <property type="entry name" value="ATP-DEPENDENT RNA HELICASE HRPB"/>
    <property type="match status" value="1"/>
</dbReference>
<dbReference type="FunFam" id="3.40.50.300:FF:002125">
    <property type="entry name" value="ATP-dependent helicase HrpB"/>
    <property type="match status" value="1"/>
</dbReference>
<organism evidence="7 8">
    <name type="scientific">Desulfotignum phosphitoxidans DSM 13687</name>
    <dbReference type="NCBI Taxonomy" id="1286635"/>
    <lineage>
        <taxon>Bacteria</taxon>
        <taxon>Pseudomonadati</taxon>
        <taxon>Thermodesulfobacteriota</taxon>
        <taxon>Desulfobacteria</taxon>
        <taxon>Desulfobacterales</taxon>
        <taxon>Desulfobacteraceae</taxon>
        <taxon>Desulfotignum</taxon>
    </lineage>
</organism>
<protein>
    <submittedName>
        <fullName evidence="7">ATP-dependent RNA helicase HrpB</fullName>
        <ecNumber evidence="7">3.6.4.13</ecNumber>
    </submittedName>
</protein>
<dbReference type="Gene3D" id="1.20.120.1080">
    <property type="match status" value="1"/>
</dbReference>
<evidence type="ECO:0000259" key="6">
    <source>
        <dbReference type="PROSITE" id="PS51194"/>
    </source>
</evidence>
<gene>
    <name evidence="7" type="primary">hrpB</name>
    <name evidence="7" type="ORF">Dpo_3c04530</name>
</gene>
<evidence type="ECO:0000313" key="8">
    <source>
        <dbReference type="Proteomes" id="UP000014216"/>
    </source>
</evidence>